<keyword evidence="1" id="KW-0812">Transmembrane</keyword>
<evidence type="ECO:0000313" key="3">
    <source>
        <dbReference type="EMBL" id="MBU5335445.1"/>
    </source>
</evidence>
<accession>A0ABS6DUE0</accession>
<name>A0ABS6DUE0_9FIRM</name>
<dbReference type="Proteomes" id="UP001196301">
    <property type="component" value="Unassembled WGS sequence"/>
</dbReference>
<organism evidence="3 4">
    <name type="scientific">Intestinibacter bartlettii</name>
    <dbReference type="NCBI Taxonomy" id="261299"/>
    <lineage>
        <taxon>Bacteria</taxon>
        <taxon>Bacillati</taxon>
        <taxon>Bacillota</taxon>
        <taxon>Clostridia</taxon>
        <taxon>Peptostreptococcales</taxon>
        <taxon>Peptostreptococcaceae</taxon>
        <taxon>Intestinibacter</taxon>
    </lineage>
</organism>
<keyword evidence="4" id="KW-1185">Reference proteome</keyword>
<keyword evidence="1" id="KW-1133">Transmembrane helix</keyword>
<evidence type="ECO:0000259" key="2">
    <source>
        <dbReference type="Pfam" id="PF07007"/>
    </source>
</evidence>
<sequence>MLITVVGVVFITLALVLFSAGNFKGARVLVPIVVVAMGMVLIKGSYDIGTNQVEAKQVEENEDKDKAEDSSSDVKDKYLKELDALSEKGESQDAWKDEVNKIYDELKDRLSPEQMEAVREEQRQWLNYRDSQGQDNSLENKARCYNLIEAYMR</sequence>
<keyword evidence="1" id="KW-0472">Membrane</keyword>
<dbReference type="EMBL" id="JAHLOQ010000005">
    <property type="protein sequence ID" value="MBU5335445.1"/>
    <property type="molecule type" value="Genomic_DNA"/>
</dbReference>
<evidence type="ECO:0000313" key="4">
    <source>
        <dbReference type="Proteomes" id="UP001196301"/>
    </source>
</evidence>
<gene>
    <name evidence="3" type="ORF">KQI20_03240</name>
</gene>
<feature type="domain" description="Lysozyme inhibitor LprI-like N-terminal" evidence="2">
    <location>
        <begin position="90"/>
        <end position="133"/>
    </location>
</feature>
<proteinExistence type="predicted"/>
<reference evidence="3 4" key="1">
    <citation type="submission" date="2021-06" db="EMBL/GenBank/DDBJ databases">
        <authorList>
            <person name="Sun Q."/>
            <person name="Li D."/>
        </authorList>
    </citation>
    <scope>NUCLEOTIDE SEQUENCE [LARGE SCALE GENOMIC DNA]</scope>
    <source>
        <strain evidence="3 4">N19</strain>
    </source>
</reference>
<dbReference type="Pfam" id="PF07007">
    <property type="entry name" value="LprI"/>
    <property type="match status" value="1"/>
</dbReference>
<feature type="transmembrane region" description="Helical" evidence="1">
    <location>
        <begin position="28"/>
        <end position="46"/>
    </location>
</feature>
<evidence type="ECO:0000256" key="1">
    <source>
        <dbReference type="SAM" id="Phobius"/>
    </source>
</evidence>
<dbReference type="InterPro" id="IPR009739">
    <property type="entry name" value="LprI-like_N"/>
</dbReference>
<protein>
    <submittedName>
        <fullName evidence="3">DUF1311 domain-containing protein</fullName>
    </submittedName>
</protein>
<comment type="caution">
    <text evidence="3">The sequence shown here is derived from an EMBL/GenBank/DDBJ whole genome shotgun (WGS) entry which is preliminary data.</text>
</comment>
<dbReference type="RefSeq" id="WP_216568568.1">
    <property type="nucleotide sequence ID" value="NZ_JAHLOQ010000005.1"/>
</dbReference>